<dbReference type="EMBL" id="NPEX01000026">
    <property type="protein sequence ID" value="RAI45020.1"/>
    <property type="molecule type" value="Genomic_DNA"/>
</dbReference>
<reference evidence="1 2" key="1">
    <citation type="submission" date="2017-07" db="EMBL/GenBank/DDBJ databases">
        <title>Draft Genome Sequences of Select Purple Nonsulfur Bacteria.</title>
        <authorList>
            <person name="Lasarre B."/>
            <person name="Mckinlay J.B."/>
        </authorList>
    </citation>
    <scope>NUCLEOTIDE SEQUENCE [LARGE SCALE GENOMIC DNA]</scope>
    <source>
        <strain evidence="1 2">DSM 5909</strain>
    </source>
</reference>
<evidence type="ECO:0008006" key="3">
    <source>
        <dbReference type="Google" id="ProtNLM"/>
    </source>
</evidence>
<accession>A0A327L1R3</accession>
<proteinExistence type="predicted"/>
<organism evidence="1 2">
    <name type="scientific">Rhodoplanes roseus</name>
    <dbReference type="NCBI Taxonomy" id="29409"/>
    <lineage>
        <taxon>Bacteria</taxon>
        <taxon>Pseudomonadati</taxon>
        <taxon>Pseudomonadota</taxon>
        <taxon>Alphaproteobacteria</taxon>
        <taxon>Hyphomicrobiales</taxon>
        <taxon>Nitrobacteraceae</taxon>
        <taxon>Rhodoplanes</taxon>
    </lineage>
</organism>
<evidence type="ECO:0000313" key="1">
    <source>
        <dbReference type="EMBL" id="RAI45020.1"/>
    </source>
</evidence>
<dbReference type="AlphaFoldDB" id="A0A327L1R3"/>
<dbReference type="RefSeq" id="WP_111418120.1">
    <property type="nucleotide sequence ID" value="NZ_NPEX01000026.1"/>
</dbReference>
<dbReference type="Proteomes" id="UP000249130">
    <property type="component" value="Unassembled WGS sequence"/>
</dbReference>
<comment type="caution">
    <text evidence="1">The sequence shown here is derived from an EMBL/GenBank/DDBJ whole genome shotgun (WGS) entry which is preliminary data.</text>
</comment>
<gene>
    <name evidence="1" type="ORF">CH341_05955</name>
</gene>
<sequence length="93" mass="10275">MTRTETSPAAYLTLQFLGWLAEHPRSYAEVMEAWRTSCPRLSIWEDALIDGLVEIGPGAPSRDTAPVRLTPRGRVMMAAGERPCAFEGGVNQR</sequence>
<name>A0A327L1R3_9BRAD</name>
<dbReference type="OrthoDB" id="7362006at2"/>
<protein>
    <recommendedName>
        <fullName evidence="3">Transcriptional regulator</fullName>
    </recommendedName>
</protein>
<keyword evidence="2" id="KW-1185">Reference proteome</keyword>
<evidence type="ECO:0000313" key="2">
    <source>
        <dbReference type="Proteomes" id="UP000249130"/>
    </source>
</evidence>